<feature type="domain" description="N-acetyltransferase" evidence="3">
    <location>
        <begin position="1"/>
        <end position="148"/>
    </location>
</feature>
<proteinExistence type="predicted"/>
<dbReference type="EMBL" id="LSFI01000016">
    <property type="protein sequence ID" value="OAG27972.1"/>
    <property type="molecule type" value="Genomic_DNA"/>
</dbReference>
<protein>
    <recommendedName>
        <fullName evidence="3">N-acetyltransferase domain-containing protein</fullName>
    </recommendedName>
</protein>
<evidence type="ECO:0000256" key="2">
    <source>
        <dbReference type="ARBA" id="ARBA00023315"/>
    </source>
</evidence>
<comment type="caution">
    <text evidence="4">The sequence shown here is derived from an EMBL/GenBank/DDBJ whole genome shotgun (WGS) entry which is preliminary data.</text>
</comment>
<dbReference type="InterPro" id="IPR016181">
    <property type="entry name" value="Acyl_CoA_acyltransferase"/>
</dbReference>
<organism evidence="4 5">
    <name type="scientific">Thermodesulfatator autotrophicus</name>
    <dbReference type="NCBI Taxonomy" id="1795632"/>
    <lineage>
        <taxon>Bacteria</taxon>
        <taxon>Pseudomonadati</taxon>
        <taxon>Thermodesulfobacteriota</taxon>
        <taxon>Thermodesulfobacteria</taxon>
        <taxon>Thermodesulfobacteriales</taxon>
        <taxon>Thermodesulfatatoraceae</taxon>
        <taxon>Thermodesulfatator</taxon>
    </lineage>
</organism>
<dbReference type="SUPFAM" id="SSF55729">
    <property type="entry name" value="Acyl-CoA N-acyltransferases (Nat)"/>
    <property type="match status" value="1"/>
</dbReference>
<keyword evidence="1" id="KW-0808">Transferase</keyword>
<dbReference type="OrthoDB" id="9795206at2"/>
<evidence type="ECO:0000313" key="5">
    <source>
        <dbReference type="Proteomes" id="UP000076964"/>
    </source>
</evidence>
<dbReference type="GO" id="GO:0016747">
    <property type="term" value="F:acyltransferase activity, transferring groups other than amino-acyl groups"/>
    <property type="evidence" value="ECO:0007669"/>
    <property type="project" value="InterPro"/>
</dbReference>
<dbReference type="Gene3D" id="3.40.630.30">
    <property type="match status" value="1"/>
</dbReference>
<dbReference type="PROSITE" id="PS51186">
    <property type="entry name" value="GNAT"/>
    <property type="match status" value="1"/>
</dbReference>
<dbReference type="PANTHER" id="PTHR43420">
    <property type="entry name" value="ACETYLTRANSFERASE"/>
    <property type="match status" value="1"/>
</dbReference>
<dbReference type="Pfam" id="PF00583">
    <property type="entry name" value="Acetyltransf_1"/>
    <property type="match status" value="1"/>
</dbReference>
<evidence type="ECO:0000313" key="4">
    <source>
        <dbReference type="EMBL" id="OAG27972.1"/>
    </source>
</evidence>
<dbReference type="InterPro" id="IPR050680">
    <property type="entry name" value="YpeA/RimI_acetyltransf"/>
</dbReference>
<keyword evidence="5" id="KW-1185">Reference proteome</keyword>
<evidence type="ECO:0000256" key="1">
    <source>
        <dbReference type="ARBA" id="ARBA00022679"/>
    </source>
</evidence>
<dbReference type="PANTHER" id="PTHR43420:SF12">
    <property type="entry name" value="N-ACETYLTRANSFERASE DOMAIN-CONTAINING PROTEIN"/>
    <property type="match status" value="1"/>
</dbReference>
<reference evidence="4 5" key="1">
    <citation type="submission" date="2016-02" db="EMBL/GenBank/DDBJ databases">
        <title>Draft genome sequence of Thermodesulfatator sp. S606.</title>
        <authorList>
            <person name="Lai Q."/>
            <person name="Cao J."/>
            <person name="Dupont S."/>
            <person name="Shao Z."/>
            <person name="Jebbar M."/>
            <person name="Alain K."/>
        </authorList>
    </citation>
    <scope>NUCLEOTIDE SEQUENCE [LARGE SCALE GENOMIC DNA]</scope>
    <source>
        <strain evidence="4 5">S606</strain>
    </source>
</reference>
<evidence type="ECO:0000259" key="3">
    <source>
        <dbReference type="PROSITE" id="PS51186"/>
    </source>
</evidence>
<dbReference type="InterPro" id="IPR000182">
    <property type="entry name" value="GNAT_dom"/>
</dbReference>
<dbReference type="RefSeq" id="WP_068541613.1">
    <property type="nucleotide sequence ID" value="NZ_LSFI01000016.1"/>
</dbReference>
<accession>A0A177E9V6</accession>
<dbReference type="STRING" id="1795632.TH606_04345"/>
<keyword evidence="2" id="KW-0012">Acyltransferase</keyword>
<gene>
    <name evidence="4" type="ORF">TH606_04345</name>
</gene>
<sequence length="156" mass="18401">MKLRKGKSKDKAFITQAAYEFQKFGPYHEIIPRWFDDPWIQTFILELERPVGFIMLGPMFTSFWQPTIDVTAIYVVPEYRKKGLGTFLLKAAEKFSRKEGYRYLRAHVGFENKKALALFKKADFVIKKKIDNYYPSGLGAYELRKDLRRKEEGNET</sequence>
<dbReference type="CDD" id="cd04301">
    <property type="entry name" value="NAT_SF"/>
    <property type="match status" value="1"/>
</dbReference>
<dbReference type="Proteomes" id="UP000076964">
    <property type="component" value="Unassembled WGS sequence"/>
</dbReference>
<dbReference type="AlphaFoldDB" id="A0A177E9V6"/>
<name>A0A177E9V6_9BACT</name>